<dbReference type="PANTHER" id="PTHR48467:SF1">
    <property type="entry name" value="GLUTAMATE SYNTHASE 1 [NADH], CHLOROPLASTIC-LIKE"/>
    <property type="match status" value="1"/>
</dbReference>
<evidence type="ECO:0000256" key="2">
    <source>
        <dbReference type="ARBA" id="ARBA00013223"/>
    </source>
</evidence>
<evidence type="ECO:0000313" key="10">
    <source>
        <dbReference type="Proteomes" id="UP000501387"/>
    </source>
</evidence>
<accession>A0A6G8FIN4</accession>
<dbReference type="KEGG" id="lins:G7067_06495"/>
<dbReference type="Gene3D" id="3.40.50.720">
    <property type="entry name" value="NAD(P)-binding Rossmann-like Domain"/>
    <property type="match status" value="1"/>
</dbReference>
<dbReference type="RefSeq" id="WP_166322886.1">
    <property type="nucleotide sequence ID" value="NZ_CP049934.1"/>
</dbReference>
<dbReference type="GO" id="GO:0004324">
    <property type="term" value="F:ferredoxin-NADP+ reductase activity"/>
    <property type="evidence" value="ECO:0007669"/>
    <property type="project" value="UniProtKB-EC"/>
</dbReference>
<gene>
    <name evidence="9" type="ORF">G7067_06495</name>
</gene>
<evidence type="ECO:0000256" key="4">
    <source>
        <dbReference type="ARBA" id="ARBA00022827"/>
    </source>
</evidence>
<dbReference type="Gene3D" id="3.50.50.60">
    <property type="entry name" value="FAD/NAD(P)-binding domain"/>
    <property type="match status" value="1"/>
</dbReference>
<dbReference type="Proteomes" id="UP000501387">
    <property type="component" value="Chromosome"/>
</dbReference>
<evidence type="ECO:0000256" key="5">
    <source>
        <dbReference type="ARBA" id="ARBA00022857"/>
    </source>
</evidence>
<evidence type="ECO:0000259" key="8">
    <source>
        <dbReference type="Pfam" id="PF07992"/>
    </source>
</evidence>
<comment type="catalytic activity">
    <reaction evidence="7">
        <text>2 reduced [2Fe-2S]-[ferredoxin] + NADP(+) + H(+) = 2 oxidized [2Fe-2S]-[ferredoxin] + NADPH</text>
        <dbReference type="Rhea" id="RHEA:20125"/>
        <dbReference type="Rhea" id="RHEA-COMP:10000"/>
        <dbReference type="Rhea" id="RHEA-COMP:10001"/>
        <dbReference type="ChEBI" id="CHEBI:15378"/>
        <dbReference type="ChEBI" id="CHEBI:33737"/>
        <dbReference type="ChEBI" id="CHEBI:33738"/>
        <dbReference type="ChEBI" id="CHEBI:57783"/>
        <dbReference type="ChEBI" id="CHEBI:58349"/>
        <dbReference type="EC" id="1.18.1.2"/>
    </reaction>
</comment>
<protein>
    <recommendedName>
        <fullName evidence="2">ferredoxin--NADP(+) reductase</fullName>
        <ecNumber evidence="2">1.18.1.2</ecNumber>
    </recommendedName>
</protein>
<comment type="cofactor">
    <cofactor evidence="1">
        <name>FAD</name>
        <dbReference type="ChEBI" id="CHEBI:57692"/>
    </cofactor>
</comment>
<dbReference type="InterPro" id="IPR055275">
    <property type="entry name" value="Ferredox_Rdtase"/>
</dbReference>
<evidence type="ECO:0000256" key="1">
    <source>
        <dbReference type="ARBA" id="ARBA00001974"/>
    </source>
</evidence>
<dbReference type="PRINTS" id="PR00419">
    <property type="entry name" value="ADXRDTASE"/>
</dbReference>
<keyword evidence="5" id="KW-0521">NADP</keyword>
<dbReference type="PANTHER" id="PTHR48467">
    <property type="entry name" value="GLUTAMATE SYNTHASE 1 [NADH], CHLOROPLASTIC-LIKE"/>
    <property type="match status" value="1"/>
</dbReference>
<feature type="domain" description="FAD/NAD(P)-binding" evidence="8">
    <location>
        <begin position="9"/>
        <end position="159"/>
    </location>
</feature>
<keyword evidence="3" id="KW-0285">Flavoprotein</keyword>
<evidence type="ECO:0000313" key="9">
    <source>
        <dbReference type="EMBL" id="QIM16149.1"/>
    </source>
</evidence>
<dbReference type="InterPro" id="IPR023753">
    <property type="entry name" value="FAD/NAD-binding_dom"/>
</dbReference>
<dbReference type="InterPro" id="IPR036188">
    <property type="entry name" value="FAD/NAD-bd_sf"/>
</dbReference>
<evidence type="ECO:0000256" key="6">
    <source>
        <dbReference type="ARBA" id="ARBA00023002"/>
    </source>
</evidence>
<proteinExistence type="predicted"/>
<dbReference type="AlphaFoldDB" id="A0A6G8FIN4"/>
<organism evidence="9 10">
    <name type="scientific">Leucobacter insecticola</name>
    <dbReference type="NCBI Taxonomy" id="2714934"/>
    <lineage>
        <taxon>Bacteria</taxon>
        <taxon>Bacillati</taxon>
        <taxon>Actinomycetota</taxon>
        <taxon>Actinomycetes</taxon>
        <taxon>Micrococcales</taxon>
        <taxon>Microbacteriaceae</taxon>
        <taxon>Leucobacter</taxon>
    </lineage>
</organism>
<keyword evidence="6" id="KW-0560">Oxidoreductase</keyword>
<keyword evidence="10" id="KW-1185">Reference proteome</keyword>
<reference evidence="9 10" key="1">
    <citation type="submission" date="2020-03" db="EMBL/GenBank/DDBJ databases">
        <title>Leucobacter sp. nov., isolated from beetles.</title>
        <authorList>
            <person name="Hyun D.-W."/>
            <person name="Bae J.-W."/>
        </authorList>
    </citation>
    <scope>NUCLEOTIDE SEQUENCE [LARGE SCALE GENOMIC DNA]</scope>
    <source>
        <strain evidence="9 10">HDW9B</strain>
    </source>
</reference>
<dbReference type="EC" id="1.18.1.2" evidence="2"/>
<dbReference type="Pfam" id="PF07992">
    <property type="entry name" value="Pyr_redox_2"/>
    <property type="match status" value="1"/>
</dbReference>
<name>A0A6G8FIN4_9MICO</name>
<keyword evidence="4" id="KW-0274">FAD</keyword>
<dbReference type="SUPFAM" id="SSF51971">
    <property type="entry name" value="Nucleotide-binding domain"/>
    <property type="match status" value="1"/>
</dbReference>
<dbReference type="EMBL" id="CP049934">
    <property type="protein sequence ID" value="QIM16149.1"/>
    <property type="molecule type" value="Genomic_DNA"/>
</dbReference>
<evidence type="ECO:0000256" key="7">
    <source>
        <dbReference type="ARBA" id="ARBA00047776"/>
    </source>
</evidence>
<evidence type="ECO:0000256" key="3">
    <source>
        <dbReference type="ARBA" id="ARBA00022630"/>
    </source>
</evidence>
<sequence length="435" mass="46189">MTTALRPHFAIVGSGPSGCYLAQSLLRGFPHSAITVFDRLVSPFGLIRYGVAADHQHTKAITRQFERLFQNPAVRFAGNVEVGRDVSLDELRESYDAVILATGLSADRGLDLPGSTLPGVIGAGAITRALNAHPDEPAALPPLGSDVVLLGAGNVALDILRFLVKGRDGYIESDIADPTLNSYLSDPALRITMVSRSTAPFTKGDPLMIRELAELPRASYVADSLLTRTPQAAAPERELDRVEAARIAAWEALLSPDRGEHPGPQVSLTFGAIPCRILGDAHVEGVEVLVDEKRVTIPASSVITAVGFAASGHLAHLLSASSEIGLIDTGLYRTGWAKRGPRGAIPENRACAKAVAAEITADIASGKLPVLASRLGFSGLPARVSTVAINYEQWLTLEAHEREHAPSDRIRQKISEHDRMVAIARGEASDPASTA</sequence>